<protein>
    <submittedName>
        <fullName evidence="1">Uncharacterized protein</fullName>
    </submittedName>
</protein>
<sequence>MDNHKKLDSYNRFAKMKKEKIPASKTSPLAQTLILILKEKDYKSACKSYSSQRAFWVALSNLLLELRNHKLALEMAHIREELMLTANDHEFQSIVSQIQSLRGEAYDLVTLFNDGVYCKTVFREIWDLTERYYIRMAKELNIG</sequence>
<reference evidence="1 2" key="1">
    <citation type="submission" date="2019-09" db="EMBL/GenBank/DDBJ databases">
        <authorList>
            <person name="Kritzky A."/>
            <person name="Schelkanova E.Y."/>
            <person name="Alkhova Z.V."/>
            <person name="Smirnova N.I."/>
        </authorList>
    </citation>
    <scope>NUCLEOTIDE SEQUENCE [LARGE SCALE GENOMIC DNA]</scope>
    <source>
        <strain evidence="1 2">M1526</strain>
    </source>
</reference>
<gene>
    <name evidence="1" type="ORF">F0M16_17625</name>
</gene>
<dbReference type="Proteomes" id="UP000323225">
    <property type="component" value="Unassembled WGS sequence"/>
</dbReference>
<dbReference type="EMBL" id="VUAA01000022">
    <property type="protein sequence ID" value="KAA1253353.1"/>
    <property type="molecule type" value="Genomic_DNA"/>
</dbReference>
<name>A0A5Q6PER8_VIBCL</name>
<evidence type="ECO:0000313" key="2">
    <source>
        <dbReference type="Proteomes" id="UP000323225"/>
    </source>
</evidence>
<organism evidence="1 2">
    <name type="scientific">Vibrio cholerae</name>
    <dbReference type="NCBI Taxonomy" id="666"/>
    <lineage>
        <taxon>Bacteria</taxon>
        <taxon>Pseudomonadati</taxon>
        <taxon>Pseudomonadota</taxon>
        <taxon>Gammaproteobacteria</taxon>
        <taxon>Vibrionales</taxon>
        <taxon>Vibrionaceae</taxon>
        <taxon>Vibrio</taxon>
    </lineage>
</organism>
<comment type="caution">
    <text evidence="1">The sequence shown here is derived from an EMBL/GenBank/DDBJ whole genome shotgun (WGS) entry which is preliminary data.</text>
</comment>
<evidence type="ECO:0000313" key="1">
    <source>
        <dbReference type="EMBL" id="KAA1253353.1"/>
    </source>
</evidence>
<dbReference type="AlphaFoldDB" id="A0A5Q6PER8"/>
<proteinExistence type="predicted"/>
<accession>A0A5Q6PER8</accession>